<protein>
    <recommendedName>
        <fullName evidence="3">RRM domain-containing protein</fullName>
    </recommendedName>
</protein>
<dbReference type="EMBL" id="OA882903">
    <property type="protein sequence ID" value="CAD7277310.1"/>
    <property type="molecule type" value="Genomic_DNA"/>
</dbReference>
<dbReference type="InterPro" id="IPR000504">
    <property type="entry name" value="RRM_dom"/>
</dbReference>
<name>A0A7R9BNL8_9CRUS</name>
<evidence type="ECO:0000256" key="2">
    <source>
        <dbReference type="SAM" id="MobiDB-lite"/>
    </source>
</evidence>
<reference evidence="4" key="1">
    <citation type="submission" date="2020-11" db="EMBL/GenBank/DDBJ databases">
        <authorList>
            <person name="Tran Van P."/>
        </authorList>
    </citation>
    <scope>NUCLEOTIDE SEQUENCE</scope>
</reference>
<dbReference type="AlphaFoldDB" id="A0A7R9BNL8"/>
<sequence>GFECSQLKVTNKNGKNTSPVGFVTFNTRAGAEAAKQDLQGVRFDPNLPQTIRLEFAKTNTKVSKPKLASPPAAALPHHSALLHPLTGRALMMSASPAVNSYATGYGFDSYTIQEPLSGAFLPAPAELWAHHPAAAAAALAYSVAAGELGQLTPGTTLSHHHTHHPSHSAHHHILNHAFHPAAAAAAAAAAAQTRVAAVKGAGRAKPLLLPSPSTTKTLATFPSLHSQRHPCPSVVANRGCVLSLSPPPPNHQHSPPSEVPHPPGLLHSWTHRLCLSVSQCRERVSQSVSPNPHPLTGNATKLQPTRC</sequence>
<keyword evidence="5" id="KW-1185">Reference proteome</keyword>
<feature type="region of interest" description="Disordered" evidence="2">
    <location>
        <begin position="245"/>
        <end position="264"/>
    </location>
</feature>
<dbReference type="Pfam" id="PF00076">
    <property type="entry name" value="RRM_1"/>
    <property type="match status" value="1"/>
</dbReference>
<dbReference type="PANTHER" id="PTHR10501">
    <property type="entry name" value="U1 SMALL NUCLEAR RIBONUCLEOPROTEIN A/U2 SMALL NUCLEAR RIBONUCLEOPROTEIN B"/>
    <property type="match status" value="1"/>
</dbReference>
<evidence type="ECO:0000313" key="5">
    <source>
        <dbReference type="Proteomes" id="UP000678499"/>
    </source>
</evidence>
<feature type="non-terminal residue" evidence="4">
    <location>
        <position position="307"/>
    </location>
</feature>
<proteinExistence type="predicted"/>
<dbReference type="GO" id="GO:0003723">
    <property type="term" value="F:RNA binding"/>
    <property type="evidence" value="ECO:0007669"/>
    <property type="project" value="UniProtKB-KW"/>
</dbReference>
<evidence type="ECO:0000313" key="4">
    <source>
        <dbReference type="EMBL" id="CAD7277310.1"/>
    </source>
</evidence>
<keyword evidence="1" id="KW-0694">RNA-binding</keyword>
<feature type="compositionally biased region" description="Polar residues" evidence="2">
    <location>
        <begin position="297"/>
        <end position="307"/>
    </location>
</feature>
<feature type="domain" description="RRM" evidence="3">
    <location>
        <begin position="7"/>
        <end position="43"/>
    </location>
</feature>
<dbReference type="Gene3D" id="3.30.70.330">
    <property type="match status" value="1"/>
</dbReference>
<organism evidence="4">
    <name type="scientific">Notodromas monacha</name>
    <dbReference type="NCBI Taxonomy" id="399045"/>
    <lineage>
        <taxon>Eukaryota</taxon>
        <taxon>Metazoa</taxon>
        <taxon>Ecdysozoa</taxon>
        <taxon>Arthropoda</taxon>
        <taxon>Crustacea</taxon>
        <taxon>Oligostraca</taxon>
        <taxon>Ostracoda</taxon>
        <taxon>Podocopa</taxon>
        <taxon>Podocopida</taxon>
        <taxon>Cypridocopina</taxon>
        <taxon>Cypridoidea</taxon>
        <taxon>Cyprididae</taxon>
        <taxon>Notodromas</taxon>
    </lineage>
</organism>
<accession>A0A7R9BNL8</accession>
<dbReference type="SUPFAM" id="SSF54928">
    <property type="entry name" value="RNA-binding domain, RBD"/>
    <property type="match status" value="1"/>
</dbReference>
<dbReference type="Proteomes" id="UP000678499">
    <property type="component" value="Unassembled WGS sequence"/>
</dbReference>
<dbReference type="EMBL" id="CAJPEX010000866">
    <property type="protein sequence ID" value="CAG0917462.1"/>
    <property type="molecule type" value="Genomic_DNA"/>
</dbReference>
<dbReference type="InterPro" id="IPR012677">
    <property type="entry name" value="Nucleotide-bd_a/b_plait_sf"/>
</dbReference>
<dbReference type="OrthoDB" id="431169at2759"/>
<gene>
    <name evidence="4" type="ORF">NMOB1V02_LOCUS5045</name>
</gene>
<feature type="region of interest" description="Disordered" evidence="2">
    <location>
        <begin position="285"/>
        <end position="307"/>
    </location>
</feature>
<dbReference type="InterPro" id="IPR035979">
    <property type="entry name" value="RBD_domain_sf"/>
</dbReference>
<evidence type="ECO:0000259" key="3">
    <source>
        <dbReference type="Pfam" id="PF00076"/>
    </source>
</evidence>
<evidence type="ECO:0000256" key="1">
    <source>
        <dbReference type="ARBA" id="ARBA00022884"/>
    </source>
</evidence>